<dbReference type="NCBIfam" id="TIGR00608">
    <property type="entry name" value="radc"/>
    <property type="match status" value="1"/>
</dbReference>
<name>A0A9D7SZG7_9BACT</name>
<dbReference type="Proteomes" id="UP000808337">
    <property type="component" value="Unassembled WGS sequence"/>
</dbReference>
<evidence type="ECO:0000313" key="8">
    <source>
        <dbReference type="EMBL" id="MBK9983644.1"/>
    </source>
</evidence>
<accession>A0A9D7SZG7</accession>
<dbReference type="EMBL" id="JADKGY010000022">
    <property type="protein sequence ID" value="MBK9983644.1"/>
    <property type="molecule type" value="Genomic_DNA"/>
</dbReference>
<organism evidence="8 9">
    <name type="scientific">Candidatus Opimibacter skivensis</name>
    <dbReference type="NCBI Taxonomy" id="2982028"/>
    <lineage>
        <taxon>Bacteria</taxon>
        <taxon>Pseudomonadati</taxon>
        <taxon>Bacteroidota</taxon>
        <taxon>Saprospiria</taxon>
        <taxon>Saprospirales</taxon>
        <taxon>Saprospiraceae</taxon>
        <taxon>Candidatus Opimibacter</taxon>
    </lineage>
</organism>
<evidence type="ECO:0000256" key="3">
    <source>
        <dbReference type="ARBA" id="ARBA00022801"/>
    </source>
</evidence>
<dbReference type="GO" id="GO:0006508">
    <property type="term" value="P:proteolysis"/>
    <property type="evidence" value="ECO:0007669"/>
    <property type="project" value="UniProtKB-KW"/>
</dbReference>
<evidence type="ECO:0000256" key="5">
    <source>
        <dbReference type="ARBA" id="ARBA00023049"/>
    </source>
</evidence>
<proteinExistence type="inferred from homology"/>
<dbReference type="PANTHER" id="PTHR30471:SF3">
    <property type="entry name" value="UPF0758 PROTEIN YEES-RELATED"/>
    <property type="match status" value="1"/>
</dbReference>
<keyword evidence="5" id="KW-0482">Metalloprotease</keyword>
<evidence type="ECO:0000313" key="9">
    <source>
        <dbReference type="Proteomes" id="UP000808337"/>
    </source>
</evidence>
<dbReference type="GO" id="GO:0046872">
    <property type="term" value="F:metal ion binding"/>
    <property type="evidence" value="ECO:0007669"/>
    <property type="project" value="UniProtKB-KW"/>
</dbReference>
<dbReference type="Pfam" id="PF04002">
    <property type="entry name" value="RadC"/>
    <property type="match status" value="1"/>
</dbReference>
<keyword evidence="2" id="KW-0479">Metal-binding</keyword>
<comment type="similarity">
    <text evidence="6">Belongs to the UPF0758 family.</text>
</comment>
<reference evidence="8 9" key="1">
    <citation type="submission" date="2020-10" db="EMBL/GenBank/DDBJ databases">
        <title>Connecting structure to function with the recovery of over 1000 high-quality activated sludge metagenome-assembled genomes encoding full-length rRNA genes using long-read sequencing.</title>
        <authorList>
            <person name="Singleton C.M."/>
            <person name="Petriglieri F."/>
            <person name="Kristensen J.M."/>
            <person name="Kirkegaard R.H."/>
            <person name="Michaelsen T.Y."/>
            <person name="Andersen M.H."/>
            <person name="Karst S.M."/>
            <person name="Dueholm M.S."/>
            <person name="Nielsen P.H."/>
            <person name="Albertsen M."/>
        </authorList>
    </citation>
    <scope>NUCLEOTIDE SEQUENCE [LARGE SCALE GENOMIC DNA]</scope>
    <source>
        <strain evidence="8">Ribe_18-Q3-R11-54_MAXAC.273</strain>
    </source>
</reference>
<dbReference type="AlphaFoldDB" id="A0A9D7SZG7"/>
<dbReference type="PROSITE" id="PS01302">
    <property type="entry name" value="UPF0758"/>
    <property type="match status" value="1"/>
</dbReference>
<dbReference type="Pfam" id="PF20582">
    <property type="entry name" value="UPF0758_N"/>
    <property type="match status" value="1"/>
</dbReference>
<gene>
    <name evidence="8" type="primary">radC</name>
    <name evidence="8" type="ORF">IPP15_14900</name>
</gene>
<keyword evidence="4" id="KW-0862">Zinc</keyword>
<dbReference type="InterPro" id="IPR010994">
    <property type="entry name" value="RuvA_2-like"/>
</dbReference>
<evidence type="ECO:0000256" key="1">
    <source>
        <dbReference type="ARBA" id="ARBA00022670"/>
    </source>
</evidence>
<evidence type="ECO:0000256" key="6">
    <source>
        <dbReference type="RuleBase" id="RU003797"/>
    </source>
</evidence>
<dbReference type="NCBIfam" id="NF000642">
    <property type="entry name" value="PRK00024.1"/>
    <property type="match status" value="1"/>
</dbReference>
<sequence>MYQSIKHWSSADQPREKLLHIGSKSLSEAELIAILMRNGTKNRSALDLAKELLAAHDHSLAAVAKLSIHEIVKIKGIGEAKAVTIAAALELGRRRATENAIQKSHISSSLDAYDLIHSGMRDLTREEFWIILLDRRSKVISVEEIHIGGMSAMVVDPKIIFQRALERKASSVILSHNHPSGTPSPSIEDIRLTEKVKLAGSYIDIKVIDHIIIGDGAYYSFADEGKL</sequence>
<evidence type="ECO:0000256" key="2">
    <source>
        <dbReference type="ARBA" id="ARBA00022723"/>
    </source>
</evidence>
<dbReference type="SUPFAM" id="SSF47781">
    <property type="entry name" value="RuvA domain 2-like"/>
    <property type="match status" value="1"/>
</dbReference>
<dbReference type="GO" id="GO:0008237">
    <property type="term" value="F:metallopeptidase activity"/>
    <property type="evidence" value="ECO:0007669"/>
    <property type="project" value="UniProtKB-KW"/>
</dbReference>
<dbReference type="InterPro" id="IPR046778">
    <property type="entry name" value="UPF0758_N"/>
</dbReference>
<feature type="domain" description="MPN" evidence="7">
    <location>
        <begin position="105"/>
        <end position="227"/>
    </location>
</feature>
<keyword evidence="3" id="KW-0378">Hydrolase</keyword>
<evidence type="ECO:0000256" key="4">
    <source>
        <dbReference type="ARBA" id="ARBA00022833"/>
    </source>
</evidence>
<protein>
    <submittedName>
        <fullName evidence="8">DNA repair protein RadC</fullName>
    </submittedName>
</protein>
<dbReference type="InterPro" id="IPR037518">
    <property type="entry name" value="MPN"/>
</dbReference>
<keyword evidence="1" id="KW-0645">Protease</keyword>
<evidence type="ECO:0000259" key="7">
    <source>
        <dbReference type="PROSITE" id="PS50249"/>
    </source>
</evidence>
<dbReference type="InterPro" id="IPR001405">
    <property type="entry name" value="UPF0758"/>
</dbReference>
<dbReference type="CDD" id="cd08071">
    <property type="entry name" value="MPN_DUF2466"/>
    <property type="match status" value="1"/>
</dbReference>
<dbReference type="InterPro" id="IPR020891">
    <property type="entry name" value="UPF0758_CS"/>
</dbReference>
<comment type="caution">
    <text evidence="8">The sequence shown here is derived from an EMBL/GenBank/DDBJ whole genome shotgun (WGS) entry which is preliminary data.</text>
</comment>
<dbReference type="Gene3D" id="3.40.140.10">
    <property type="entry name" value="Cytidine Deaminase, domain 2"/>
    <property type="match status" value="1"/>
</dbReference>
<dbReference type="InterPro" id="IPR025657">
    <property type="entry name" value="RadC_JAB"/>
</dbReference>
<dbReference type="PROSITE" id="PS50249">
    <property type="entry name" value="MPN"/>
    <property type="match status" value="1"/>
</dbReference>
<dbReference type="PANTHER" id="PTHR30471">
    <property type="entry name" value="DNA REPAIR PROTEIN RADC"/>
    <property type="match status" value="1"/>
</dbReference>